<evidence type="ECO:0000259" key="5">
    <source>
        <dbReference type="Pfam" id="PF01266"/>
    </source>
</evidence>
<proteinExistence type="inferred from homology"/>
<dbReference type="SUPFAM" id="SSF51905">
    <property type="entry name" value="FAD/NAD(P)-binding domain"/>
    <property type="match status" value="1"/>
</dbReference>
<gene>
    <name evidence="6" type="ORF">KR50_16160</name>
</gene>
<evidence type="ECO:0000256" key="2">
    <source>
        <dbReference type="ARBA" id="ARBA00009410"/>
    </source>
</evidence>
<dbReference type="Gene3D" id="3.50.50.60">
    <property type="entry name" value="FAD/NAD(P)-binding domain"/>
    <property type="match status" value="1"/>
</dbReference>
<sequence length="373" mass="40321">MSRIIIIGGGILGASAAYHLTKKGQNVLIIDRKDKGQATDAAAGIVCPWLSQRRNRAWYDLVKNGAKYYETLIPMLEEDGEVTTGYQKVGAISLYKDQEKLIKTEKRAMQKREDAPEIGEIKSMHIREVKKFFPELSDDYEALFVEGAARVDGRALCNALLNAAKNNGAKLYSGSASLLYEDRKITGALVNNQELKGEKVIVTAGAWAAELLKPLGINLAISSQKAQIIHLERDSENTNEHQPVIMPPNDQYIVPVAANKVIIGATHENNAGFDYRVTAGGMAELLNKALTAAPGLSTSEVTETRVGYRPFTPGFLPVIGAVPDVTGLYLANGLGASGLTSGPYLGYQLSKLVCGEKTDIDLTRYPVSGAIIN</sequence>
<dbReference type="PANTHER" id="PTHR13847:SF286">
    <property type="entry name" value="D-AMINO ACID DEHYDROGENASE"/>
    <property type="match status" value="1"/>
</dbReference>
<comment type="cofactor">
    <cofactor evidence="1">
        <name>FAD</name>
        <dbReference type="ChEBI" id="CHEBI:57692"/>
    </cofactor>
</comment>
<dbReference type="Proteomes" id="UP000031972">
    <property type="component" value="Unassembled WGS sequence"/>
</dbReference>
<dbReference type="GO" id="GO:0016491">
    <property type="term" value="F:oxidoreductase activity"/>
    <property type="evidence" value="ECO:0007669"/>
    <property type="project" value="UniProtKB-KW"/>
</dbReference>
<evidence type="ECO:0000313" key="7">
    <source>
        <dbReference type="Proteomes" id="UP000031972"/>
    </source>
</evidence>
<keyword evidence="4" id="KW-0560">Oxidoreductase</keyword>
<protein>
    <submittedName>
        <fullName evidence="6">Oxidoreductase</fullName>
    </submittedName>
</protein>
<dbReference type="InterPro" id="IPR036188">
    <property type="entry name" value="FAD/NAD-bd_sf"/>
</dbReference>
<dbReference type="Gene3D" id="3.30.9.10">
    <property type="entry name" value="D-Amino Acid Oxidase, subunit A, domain 2"/>
    <property type="match status" value="1"/>
</dbReference>
<comment type="similarity">
    <text evidence="2">Belongs to the DadA oxidoreductase family.</text>
</comment>
<dbReference type="RefSeq" id="WP_041057008.1">
    <property type="nucleotide sequence ID" value="NZ_JXRR01000014.1"/>
</dbReference>
<evidence type="ECO:0000256" key="3">
    <source>
        <dbReference type="ARBA" id="ARBA00022630"/>
    </source>
</evidence>
<comment type="caution">
    <text evidence="6">The sequence shown here is derived from an EMBL/GenBank/DDBJ whole genome shotgun (WGS) entry which is preliminary data.</text>
</comment>
<dbReference type="SUPFAM" id="SSF54373">
    <property type="entry name" value="FAD-linked reductases, C-terminal domain"/>
    <property type="match status" value="1"/>
</dbReference>
<keyword evidence="3" id="KW-0285">Flavoprotein</keyword>
<dbReference type="AlphaFoldDB" id="A0A0C2S058"/>
<accession>A0A0C2S058</accession>
<dbReference type="PANTHER" id="PTHR13847">
    <property type="entry name" value="SARCOSINE DEHYDROGENASE-RELATED"/>
    <property type="match status" value="1"/>
</dbReference>
<dbReference type="InterPro" id="IPR006076">
    <property type="entry name" value="FAD-dep_OxRdtase"/>
</dbReference>
<keyword evidence="7" id="KW-1185">Reference proteome</keyword>
<reference evidence="6 7" key="1">
    <citation type="submission" date="2015-01" db="EMBL/GenBank/DDBJ databases">
        <title>Jeotgalibacillus campisalis genome sequencing.</title>
        <authorList>
            <person name="Goh K.M."/>
            <person name="Chan K.-G."/>
            <person name="Yaakop A.S."/>
            <person name="Ee R."/>
            <person name="Gan H.M."/>
            <person name="Chan C.S."/>
        </authorList>
    </citation>
    <scope>NUCLEOTIDE SEQUENCE [LARGE SCALE GENOMIC DNA]</scope>
    <source>
        <strain evidence="6 7">SF-57</strain>
    </source>
</reference>
<dbReference type="GO" id="GO:0005737">
    <property type="term" value="C:cytoplasm"/>
    <property type="evidence" value="ECO:0007669"/>
    <property type="project" value="TreeGrafter"/>
</dbReference>
<dbReference type="Pfam" id="PF01266">
    <property type="entry name" value="DAO"/>
    <property type="match status" value="1"/>
</dbReference>
<evidence type="ECO:0000256" key="4">
    <source>
        <dbReference type="ARBA" id="ARBA00023002"/>
    </source>
</evidence>
<name>A0A0C2S058_9BACL</name>
<dbReference type="PATRIC" id="fig|220754.4.peg.1637"/>
<dbReference type="EMBL" id="JXRR01000014">
    <property type="protein sequence ID" value="KIL47449.1"/>
    <property type="molecule type" value="Genomic_DNA"/>
</dbReference>
<evidence type="ECO:0000256" key="1">
    <source>
        <dbReference type="ARBA" id="ARBA00001974"/>
    </source>
</evidence>
<evidence type="ECO:0000313" key="6">
    <source>
        <dbReference type="EMBL" id="KIL47449.1"/>
    </source>
</evidence>
<dbReference type="OrthoDB" id="9805337at2"/>
<organism evidence="6 7">
    <name type="scientific">Jeotgalibacillus campisalis</name>
    <dbReference type="NCBI Taxonomy" id="220754"/>
    <lineage>
        <taxon>Bacteria</taxon>
        <taxon>Bacillati</taxon>
        <taxon>Bacillota</taxon>
        <taxon>Bacilli</taxon>
        <taxon>Bacillales</taxon>
        <taxon>Caryophanaceae</taxon>
        <taxon>Jeotgalibacillus</taxon>
    </lineage>
</organism>
<feature type="domain" description="FAD dependent oxidoreductase" evidence="5">
    <location>
        <begin position="3"/>
        <end position="351"/>
    </location>
</feature>